<keyword evidence="4" id="KW-0853">WD repeat</keyword>
<dbReference type="EMBL" id="AGSI01000007">
    <property type="protein sequence ID" value="EIE23821.1"/>
    <property type="molecule type" value="Genomic_DNA"/>
</dbReference>
<proteinExistence type="predicted"/>
<dbReference type="InterPro" id="IPR056535">
    <property type="entry name" value="TPR_NUP160_M"/>
</dbReference>
<feature type="domain" description="Nucleoporin Nup120/160 beta-propeller" evidence="6">
    <location>
        <begin position="95"/>
        <end position="423"/>
    </location>
</feature>
<gene>
    <name evidence="8" type="ORF">COCSUDRAFT_83696</name>
</gene>
<keyword evidence="3" id="KW-0539">Nucleus</keyword>
<dbReference type="RefSeq" id="XP_005648365.1">
    <property type="nucleotide sequence ID" value="XM_005648308.1"/>
</dbReference>
<dbReference type="STRING" id="574566.I0YZK2"/>
<comment type="subcellular location">
    <subcellularLocation>
        <location evidence="1">Nucleus</location>
    </subcellularLocation>
</comment>
<organism evidence="8 9">
    <name type="scientific">Coccomyxa subellipsoidea (strain C-169)</name>
    <name type="common">Green microalga</name>
    <dbReference type="NCBI Taxonomy" id="574566"/>
    <lineage>
        <taxon>Eukaryota</taxon>
        <taxon>Viridiplantae</taxon>
        <taxon>Chlorophyta</taxon>
        <taxon>core chlorophytes</taxon>
        <taxon>Trebouxiophyceae</taxon>
        <taxon>Trebouxiophyceae incertae sedis</taxon>
        <taxon>Coccomyxaceae</taxon>
        <taxon>Coccomyxa</taxon>
        <taxon>Coccomyxa subellipsoidea</taxon>
    </lineage>
</organism>
<evidence type="ECO:0000313" key="9">
    <source>
        <dbReference type="Proteomes" id="UP000007264"/>
    </source>
</evidence>
<dbReference type="PANTHER" id="PTHR21286:SF0">
    <property type="entry name" value="NUCLEAR PORE COMPLEX PROTEIN NUP160"/>
    <property type="match status" value="1"/>
</dbReference>
<dbReference type="KEGG" id="csl:COCSUDRAFT_83696"/>
<feature type="repeat" description="WD" evidence="4">
    <location>
        <begin position="167"/>
        <end position="191"/>
    </location>
</feature>
<dbReference type="AlphaFoldDB" id="I0YZK2"/>
<sequence length="1277" mass="132559">MANQRVAELFVETSLAQQPLTSNRIQVAEAAEPDATATNFDVVSVGSGAHVGGGRGLIWSINAEEPEVLSLLEFSNTEPVRDGALQLIFPSALSPHVAVDVSGSQSRVYANGSVLCIPQASLCAGTTEGASELKDAGGVGRLLTSLFARQASPAVKDLAAVSIGGRRLLAAAYADGTLRLWDLRRQACLLQEPLKPDSTTADALTPTRLRFAAPSATEARRPGKIIAQFDRPEAASRGQDSHFAVFELNGEVSTDGGSISGLTLQQVAILERFGAASAATSAADLSVHQRPGGRVRAWVLGHDGSAFAMDEAAVARGVRGAEAHLLGDDVSGLTSASEAHLQLQEDLWRSVTMKIEQSSGQPLPAGLPARHFVGQLLIPGGFSHRALHAALTAVGRPTALPDLTSRPVAELQQLTLKAVRERAADVGQFAAVHALLRGYWGALSAAQRPLGLLQGGPSAPSVVRGGPTLGLLRPAGAAAAHAAGLAVPGHPAPSQAFQWVALASAKLRDLLGPYVHSMASQLLAEGLPVGQAIMPALVHAIAVGPTRDASMGGARAGAQAHAAEVQRQWRRQRSRLALEIGALLEPIRSPEEVFASYAGLMSTTSLQQPSAPPASQAALPAAGFLAAVARDEAAAAADGARDLLLLLAYLGNVRSLGSFPSHSGQAQSSTAWQSRIAGKAEEAMRRAEIVRWLCTAPAAAKDAASSDPAVLMHQLRLGRDSRATALPPMHKVHDRTLAEALLPIFTLGLGARATPAGGPAAAGTEFASALLHAGLSESPEGAEEAGLKQQKQLPLLLPLLQLAGPTSDEPGLQFLKGYALLDGLRSVTDPAQRQRRLDEAAGPLFRAAADLAAPASDAGKESFVRGLLGGLAADLTGSYKPEGPEAERLQYYEVLMLVCERLGCPEGAARFAQAAVRQVDVAHPAAGNAVTDSSASARAVREGRLWSNLFVYSLDAGRFEAAYAAMHANPVPERQLDCLQRLLGDLCARGAIASLVALPFAGTLDVGGTSPPSSSGGPPYGGGRGAAILSLADEAASFLRRRADNAELGARPQPYQVLYDFCVARSDYRQAAAAQLALARRLRDEEPSAVEAVHAALSAALSALSLVEPAQAWLEDPTGADLALTHQAFHGSPLPNRFLHGTSSPRSPLPGSRNEDPLAAAAATAPALATPESLRRELALARAISLAAKYGSGTTGAADRPADVLQLLLANMHFEAAIRLAETIYSGAELGRWLERSVASLAAACVRLQQQEHQSLASASQATFLGAGTGKTTVLVA</sequence>
<dbReference type="eggNOG" id="KOG4521">
    <property type="taxonomic scope" value="Eukaryota"/>
</dbReference>
<dbReference type="GO" id="GO:0005643">
    <property type="term" value="C:nuclear pore"/>
    <property type="evidence" value="ECO:0007669"/>
    <property type="project" value="TreeGrafter"/>
</dbReference>
<keyword evidence="9" id="KW-1185">Reference proteome</keyword>
<dbReference type="InterPro" id="IPR001680">
    <property type="entry name" value="WD40_rpt"/>
</dbReference>
<evidence type="ECO:0000259" key="6">
    <source>
        <dbReference type="Pfam" id="PF11715"/>
    </source>
</evidence>
<dbReference type="PROSITE" id="PS50082">
    <property type="entry name" value="WD_REPEATS_2"/>
    <property type="match status" value="1"/>
</dbReference>
<keyword evidence="2" id="KW-0813">Transport</keyword>
<reference evidence="8 9" key="1">
    <citation type="journal article" date="2012" name="Genome Biol.">
        <title>The genome of the polar eukaryotic microalga coccomyxa subellipsoidea reveals traits of cold adaptation.</title>
        <authorList>
            <person name="Blanc G."/>
            <person name="Agarkova I."/>
            <person name="Grimwood J."/>
            <person name="Kuo A."/>
            <person name="Brueggeman A."/>
            <person name="Dunigan D."/>
            <person name="Gurnon J."/>
            <person name="Ladunga I."/>
            <person name="Lindquist E."/>
            <person name="Lucas S."/>
            <person name="Pangilinan J."/>
            <person name="Proschold T."/>
            <person name="Salamov A."/>
            <person name="Schmutz J."/>
            <person name="Weeks D."/>
            <person name="Yamada T."/>
            <person name="Claverie J.M."/>
            <person name="Grigoriev I."/>
            <person name="Van Etten J."/>
            <person name="Lomsadze A."/>
            <person name="Borodovsky M."/>
        </authorList>
    </citation>
    <scope>NUCLEOTIDE SEQUENCE [LARGE SCALE GENOMIC DNA]</scope>
    <source>
        <strain evidence="8 9">C-169</strain>
    </source>
</reference>
<feature type="region of interest" description="Disordered" evidence="5">
    <location>
        <begin position="1134"/>
        <end position="1165"/>
    </location>
</feature>
<evidence type="ECO:0000313" key="8">
    <source>
        <dbReference type="EMBL" id="EIE23821.1"/>
    </source>
</evidence>
<evidence type="ECO:0000256" key="1">
    <source>
        <dbReference type="ARBA" id="ARBA00004123"/>
    </source>
</evidence>
<feature type="domain" description="NUP160 middle TPR" evidence="7">
    <location>
        <begin position="878"/>
        <end position="1002"/>
    </location>
</feature>
<evidence type="ECO:0000256" key="3">
    <source>
        <dbReference type="ARBA" id="ARBA00023242"/>
    </source>
</evidence>
<evidence type="ECO:0000256" key="2">
    <source>
        <dbReference type="ARBA" id="ARBA00022448"/>
    </source>
</evidence>
<comment type="caution">
    <text evidence="8">The sequence shown here is derived from an EMBL/GenBank/DDBJ whole genome shotgun (WGS) entry which is preliminary data.</text>
</comment>
<accession>I0YZK2</accession>
<evidence type="ECO:0000256" key="5">
    <source>
        <dbReference type="SAM" id="MobiDB-lite"/>
    </source>
</evidence>
<dbReference type="Pfam" id="PF23354">
    <property type="entry name" value="TPR_NUP160_120_M"/>
    <property type="match status" value="1"/>
</dbReference>
<dbReference type="InterPro" id="IPR021717">
    <property type="entry name" value="Nucleoporin_Nup160"/>
</dbReference>
<dbReference type="InterPro" id="IPR059141">
    <property type="entry name" value="Beta-prop_Nup120_160"/>
</dbReference>
<dbReference type="OrthoDB" id="514940at2759"/>
<evidence type="ECO:0000256" key="4">
    <source>
        <dbReference type="PROSITE-ProRule" id="PRU00221"/>
    </source>
</evidence>
<name>I0YZK2_COCSC</name>
<dbReference type="GO" id="GO:0017056">
    <property type="term" value="F:structural constituent of nuclear pore"/>
    <property type="evidence" value="ECO:0007669"/>
    <property type="project" value="TreeGrafter"/>
</dbReference>
<dbReference type="Proteomes" id="UP000007264">
    <property type="component" value="Unassembled WGS sequence"/>
</dbReference>
<dbReference type="Pfam" id="PF11715">
    <property type="entry name" value="Beta-prop_Nup120_160"/>
    <property type="match status" value="1"/>
</dbReference>
<dbReference type="PANTHER" id="PTHR21286">
    <property type="entry name" value="NUCLEAR PORE COMPLEX PROTEIN NUP160"/>
    <property type="match status" value="1"/>
</dbReference>
<dbReference type="GeneID" id="17041690"/>
<evidence type="ECO:0000259" key="7">
    <source>
        <dbReference type="Pfam" id="PF23354"/>
    </source>
</evidence>
<protein>
    <submittedName>
        <fullName evidence="8">Uncharacterized protein</fullName>
    </submittedName>
</protein>